<accession>A0A7Y6R9K1</accession>
<comment type="caution">
    <text evidence="1">The sequence shown here is derived from an EMBL/GenBank/DDBJ whole genome shotgun (WGS) entry which is preliminary data.</text>
</comment>
<sequence length="126" mass="14106">MTEGEHSVGIDASNDAHTRARYISQIQRISSTAKADISAGRASYLEAAEYCHAMRNKVMEEYRKLTSEQGLAKAEQIKKTPPSLADLFERYAQQLFGCSYQDLSAEQQQRIHHEVIEASGRSNAEV</sequence>
<evidence type="ECO:0000313" key="2">
    <source>
        <dbReference type="Proteomes" id="UP000589984"/>
    </source>
</evidence>
<dbReference type="RefSeq" id="WP_176301968.1">
    <property type="nucleotide sequence ID" value="NZ_JABWCV010000001.1"/>
</dbReference>
<dbReference type="AlphaFoldDB" id="A0A7Y6R9K1"/>
<protein>
    <submittedName>
        <fullName evidence="1">Uncharacterized protein</fullName>
    </submittedName>
</protein>
<gene>
    <name evidence="1" type="ORF">HUO07_00790</name>
</gene>
<dbReference type="Proteomes" id="UP000589984">
    <property type="component" value="Unassembled WGS sequence"/>
</dbReference>
<keyword evidence="2" id="KW-1185">Reference proteome</keyword>
<organism evidence="1 2">
    <name type="scientific">Vreelandella maris</name>
    <dbReference type="NCBI Taxonomy" id="2729617"/>
    <lineage>
        <taxon>Bacteria</taxon>
        <taxon>Pseudomonadati</taxon>
        <taxon>Pseudomonadota</taxon>
        <taxon>Gammaproteobacteria</taxon>
        <taxon>Oceanospirillales</taxon>
        <taxon>Halomonadaceae</taxon>
        <taxon>Vreelandella</taxon>
    </lineage>
</organism>
<reference evidence="1 2" key="1">
    <citation type="submission" date="2020-06" db="EMBL/GenBank/DDBJ databases">
        <title>Halomonas sp. QX-1 draft genome sequence.</title>
        <authorList>
            <person name="Qiu X."/>
        </authorList>
    </citation>
    <scope>NUCLEOTIDE SEQUENCE [LARGE SCALE GENOMIC DNA]</scope>
    <source>
        <strain evidence="1 2">QX-1</strain>
    </source>
</reference>
<name>A0A7Y6R9K1_9GAMM</name>
<evidence type="ECO:0000313" key="1">
    <source>
        <dbReference type="EMBL" id="NVF12713.1"/>
    </source>
</evidence>
<proteinExistence type="predicted"/>
<dbReference type="EMBL" id="JABWCV010000001">
    <property type="protein sequence ID" value="NVF12713.1"/>
    <property type="molecule type" value="Genomic_DNA"/>
</dbReference>